<evidence type="ECO:0000259" key="4">
    <source>
        <dbReference type="PROSITE" id="PS50956"/>
    </source>
</evidence>
<dbReference type="InterPro" id="IPR036388">
    <property type="entry name" value="WH-like_DNA-bd_sf"/>
</dbReference>
<dbReference type="InterPro" id="IPR011008">
    <property type="entry name" value="Dimeric_a/b-barrel"/>
</dbReference>
<dbReference type="Pfam" id="PF01037">
    <property type="entry name" value="AsnC_trans_reg"/>
    <property type="match status" value="1"/>
</dbReference>
<evidence type="ECO:0000313" key="5">
    <source>
        <dbReference type="EMBL" id="GII94596.1"/>
    </source>
</evidence>
<dbReference type="EMBL" id="BOOW01000030">
    <property type="protein sequence ID" value="GII94596.1"/>
    <property type="molecule type" value="Genomic_DNA"/>
</dbReference>
<dbReference type="PANTHER" id="PTHR30154">
    <property type="entry name" value="LEUCINE-RESPONSIVE REGULATORY PROTEIN"/>
    <property type="match status" value="1"/>
</dbReference>
<dbReference type="SMART" id="SM00344">
    <property type="entry name" value="HTH_ASNC"/>
    <property type="match status" value="1"/>
</dbReference>
<comment type="caution">
    <text evidence="5">The sequence shown here is derived from an EMBL/GenBank/DDBJ whole genome shotgun (WGS) entry which is preliminary data.</text>
</comment>
<dbReference type="InterPro" id="IPR011991">
    <property type="entry name" value="ArsR-like_HTH"/>
</dbReference>
<dbReference type="InterPro" id="IPR019887">
    <property type="entry name" value="Tscrpt_reg_AsnC/Lrp_C"/>
</dbReference>
<dbReference type="SUPFAM" id="SSF46785">
    <property type="entry name" value="Winged helix' DNA-binding domain"/>
    <property type="match status" value="1"/>
</dbReference>
<dbReference type="Pfam" id="PF13404">
    <property type="entry name" value="HTH_AsnC-type"/>
    <property type="match status" value="1"/>
</dbReference>
<keyword evidence="3" id="KW-0804">Transcription</keyword>
<keyword evidence="6" id="KW-1185">Reference proteome</keyword>
<dbReference type="GO" id="GO:0043565">
    <property type="term" value="F:sequence-specific DNA binding"/>
    <property type="evidence" value="ECO:0007669"/>
    <property type="project" value="InterPro"/>
</dbReference>
<name>A0A919RIQ0_9ACTN</name>
<gene>
    <name evidence="5" type="ORF">Ssi02_48270</name>
</gene>
<dbReference type="InterPro" id="IPR000485">
    <property type="entry name" value="AsnC-type_HTH_dom"/>
</dbReference>
<dbReference type="Gene3D" id="3.30.70.920">
    <property type="match status" value="1"/>
</dbReference>
<evidence type="ECO:0000313" key="6">
    <source>
        <dbReference type="Proteomes" id="UP000606172"/>
    </source>
</evidence>
<dbReference type="PANTHER" id="PTHR30154:SF34">
    <property type="entry name" value="TRANSCRIPTIONAL REGULATOR AZLB"/>
    <property type="match status" value="1"/>
</dbReference>
<keyword evidence="2" id="KW-0238">DNA-binding</keyword>
<evidence type="ECO:0000256" key="1">
    <source>
        <dbReference type="ARBA" id="ARBA00023015"/>
    </source>
</evidence>
<dbReference type="PROSITE" id="PS00519">
    <property type="entry name" value="HTH_ASNC_1"/>
    <property type="match status" value="1"/>
</dbReference>
<proteinExistence type="predicted"/>
<dbReference type="InterPro" id="IPR019888">
    <property type="entry name" value="Tscrpt_reg_AsnC-like"/>
</dbReference>
<dbReference type="PROSITE" id="PS50956">
    <property type="entry name" value="HTH_ASNC_2"/>
    <property type="match status" value="1"/>
</dbReference>
<dbReference type="InterPro" id="IPR019885">
    <property type="entry name" value="Tscrpt_reg_HTH_AsnC-type_CS"/>
</dbReference>
<reference evidence="5" key="1">
    <citation type="submission" date="2021-01" db="EMBL/GenBank/DDBJ databases">
        <title>Whole genome shotgun sequence of Sinosporangium siamense NBRC 109515.</title>
        <authorList>
            <person name="Komaki H."/>
            <person name="Tamura T."/>
        </authorList>
    </citation>
    <scope>NUCLEOTIDE SEQUENCE</scope>
    <source>
        <strain evidence="5">NBRC 109515</strain>
    </source>
</reference>
<sequence>MRTPDQNNVNVDDVDRILLRELQQDGRVSYTALAEATGLSAPAVRQRVQRLRDEGVVQIVGVTDPMALGLPFMALIGLRVDDDVHAIADRVSELPGVIYVVLTSGSFDLFVEVVCKEPAELLKILNDHIKRVPGVTRAEAFTYFGIHTHRFAWPGT</sequence>
<accession>A0A919RIQ0</accession>
<organism evidence="5 6">
    <name type="scientific">Sinosporangium siamense</name>
    <dbReference type="NCBI Taxonomy" id="1367973"/>
    <lineage>
        <taxon>Bacteria</taxon>
        <taxon>Bacillati</taxon>
        <taxon>Actinomycetota</taxon>
        <taxon>Actinomycetes</taxon>
        <taxon>Streptosporangiales</taxon>
        <taxon>Streptosporangiaceae</taxon>
        <taxon>Sinosporangium</taxon>
    </lineage>
</organism>
<feature type="domain" description="HTH asnC-type" evidence="4">
    <location>
        <begin position="11"/>
        <end position="71"/>
    </location>
</feature>
<dbReference type="CDD" id="cd00090">
    <property type="entry name" value="HTH_ARSR"/>
    <property type="match status" value="1"/>
</dbReference>
<dbReference type="Proteomes" id="UP000606172">
    <property type="component" value="Unassembled WGS sequence"/>
</dbReference>
<dbReference type="AlphaFoldDB" id="A0A919RIQ0"/>
<dbReference type="GO" id="GO:0005829">
    <property type="term" value="C:cytosol"/>
    <property type="evidence" value="ECO:0007669"/>
    <property type="project" value="TreeGrafter"/>
</dbReference>
<evidence type="ECO:0000256" key="2">
    <source>
        <dbReference type="ARBA" id="ARBA00023125"/>
    </source>
</evidence>
<dbReference type="Gene3D" id="1.10.10.10">
    <property type="entry name" value="Winged helix-like DNA-binding domain superfamily/Winged helix DNA-binding domain"/>
    <property type="match status" value="1"/>
</dbReference>
<dbReference type="InterPro" id="IPR036390">
    <property type="entry name" value="WH_DNA-bd_sf"/>
</dbReference>
<dbReference type="PRINTS" id="PR00033">
    <property type="entry name" value="HTHASNC"/>
</dbReference>
<keyword evidence="1" id="KW-0805">Transcription regulation</keyword>
<dbReference type="GO" id="GO:0043200">
    <property type="term" value="P:response to amino acid"/>
    <property type="evidence" value="ECO:0007669"/>
    <property type="project" value="TreeGrafter"/>
</dbReference>
<evidence type="ECO:0000256" key="3">
    <source>
        <dbReference type="ARBA" id="ARBA00023163"/>
    </source>
</evidence>
<dbReference type="RefSeq" id="WP_239129438.1">
    <property type="nucleotide sequence ID" value="NZ_BOOW01000030.1"/>
</dbReference>
<dbReference type="SUPFAM" id="SSF54909">
    <property type="entry name" value="Dimeric alpha+beta barrel"/>
    <property type="match status" value="1"/>
</dbReference>
<protein>
    <submittedName>
        <fullName evidence="5">Transcriptional regulator, AsnC family protein</fullName>
    </submittedName>
</protein>